<evidence type="ECO:0000256" key="1">
    <source>
        <dbReference type="SAM" id="MobiDB-lite"/>
    </source>
</evidence>
<dbReference type="Gramene" id="FCD_00025479-RA">
    <property type="protein sequence ID" value="FCD_00025479-RA:cds"/>
    <property type="gene ID" value="FCD_00025479"/>
</dbReference>
<evidence type="ECO:0000313" key="3">
    <source>
        <dbReference type="Proteomes" id="UP001187192"/>
    </source>
</evidence>
<comment type="caution">
    <text evidence="2">The sequence shown here is derived from an EMBL/GenBank/DDBJ whole genome shotgun (WGS) entry which is preliminary data.</text>
</comment>
<keyword evidence="3" id="KW-1185">Reference proteome</keyword>
<dbReference type="EMBL" id="BTGU01000058">
    <property type="protein sequence ID" value="GMN55684.1"/>
    <property type="molecule type" value="Genomic_DNA"/>
</dbReference>
<gene>
    <name evidence="2" type="ORF">TIFTF001_024787</name>
</gene>
<proteinExistence type="predicted"/>
<reference evidence="2" key="1">
    <citation type="submission" date="2023-07" db="EMBL/GenBank/DDBJ databases">
        <title>draft genome sequence of fig (Ficus carica).</title>
        <authorList>
            <person name="Takahashi T."/>
            <person name="Nishimura K."/>
        </authorList>
    </citation>
    <scope>NUCLEOTIDE SEQUENCE</scope>
</reference>
<feature type="region of interest" description="Disordered" evidence="1">
    <location>
        <begin position="66"/>
        <end position="98"/>
    </location>
</feature>
<name>A0AA88AMN6_FICCA</name>
<sequence>MGFATFIETYCELKLEIRVERSRLSPLRGLVAVTWSRSVSPMAPSGDPVAEVPQVPEDIAILKTKKEGKERRKKDRGIRMMGGEKFRPKIRKGKIENK</sequence>
<accession>A0AA88AMN6</accession>
<organism evidence="2 3">
    <name type="scientific">Ficus carica</name>
    <name type="common">Common fig</name>
    <dbReference type="NCBI Taxonomy" id="3494"/>
    <lineage>
        <taxon>Eukaryota</taxon>
        <taxon>Viridiplantae</taxon>
        <taxon>Streptophyta</taxon>
        <taxon>Embryophyta</taxon>
        <taxon>Tracheophyta</taxon>
        <taxon>Spermatophyta</taxon>
        <taxon>Magnoliopsida</taxon>
        <taxon>eudicotyledons</taxon>
        <taxon>Gunneridae</taxon>
        <taxon>Pentapetalae</taxon>
        <taxon>rosids</taxon>
        <taxon>fabids</taxon>
        <taxon>Rosales</taxon>
        <taxon>Moraceae</taxon>
        <taxon>Ficeae</taxon>
        <taxon>Ficus</taxon>
    </lineage>
</organism>
<dbReference type="AlphaFoldDB" id="A0AA88AMN6"/>
<feature type="compositionally biased region" description="Basic and acidic residues" evidence="1">
    <location>
        <begin position="82"/>
        <end position="98"/>
    </location>
</feature>
<protein>
    <submittedName>
        <fullName evidence="2">Uncharacterized protein</fullName>
    </submittedName>
</protein>
<dbReference type="Proteomes" id="UP001187192">
    <property type="component" value="Unassembled WGS sequence"/>
</dbReference>
<evidence type="ECO:0000313" key="2">
    <source>
        <dbReference type="EMBL" id="GMN55684.1"/>
    </source>
</evidence>